<evidence type="ECO:0000313" key="1">
    <source>
        <dbReference type="EMBL" id="URD97772.1"/>
    </source>
</evidence>
<dbReference type="OrthoDB" id="2003540at2759"/>
<proteinExistence type="predicted"/>
<sequence length="211" mass="22316">LRVHLKSLGQHIVGNRRIRCEQRGGGDHHSGELAVEGGDGERLLLADVVLEVDEPLGHHEHLAGIQHLGEELVAGADEPHQQPALEEDDELGGPRVAVGRVGAAGGDVDAVHGDAEGVEPREAEHVGRGHVGPEDIAGVALPGQSGEEEVVGHDAGRGLAREPIDDHSSSEVGDAEVLERVRVGADQHEEKGEGEEEEEWSLRVVQLHGCL</sequence>
<dbReference type="Proteomes" id="UP001055439">
    <property type="component" value="Chromosome 4"/>
</dbReference>
<keyword evidence="2" id="KW-1185">Reference proteome</keyword>
<protein>
    <submittedName>
        <fullName evidence="1">Uncharacterized protein</fullName>
    </submittedName>
</protein>
<organism evidence="1 2">
    <name type="scientific">Musa troglodytarum</name>
    <name type="common">fe'i banana</name>
    <dbReference type="NCBI Taxonomy" id="320322"/>
    <lineage>
        <taxon>Eukaryota</taxon>
        <taxon>Viridiplantae</taxon>
        <taxon>Streptophyta</taxon>
        <taxon>Embryophyta</taxon>
        <taxon>Tracheophyta</taxon>
        <taxon>Spermatophyta</taxon>
        <taxon>Magnoliopsida</taxon>
        <taxon>Liliopsida</taxon>
        <taxon>Zingiberales</taxon>
        <taxon>Musaceae</taxon>
        <taxon>Musa</taxon>
    </lineage>
</organism>
<reference evidence="1" key="1">
    <citation type="submission" date="2022-05" db="EMBL/GenBank/DDBJ databases">
        <title>The Musa troglodytarum L. genome provides insights into the mechanism of non-climacteric behaviour and enrichment of carotenoids.</title>
        <authorList>
            <person name="Wang J."/>
        </authorList>
    </citation>
    <scope>NUCLEOTIDE SEQUENCE</scope>
    <source>
        <tissue evidence="1">Leaf</tissue>
    </source>
</reference>
<name>A0A9E7JX18_9LILI</name>
<dbReference type="AlphaFoldDB" id="A0A9E7JX18"/>
<accession>A0A9E7JX18</accession>
<evidence type="ECO:0000313" key="2">
    <source>
        <dbReference type="Proteomes" id="UP001055439"/>
    </source>
</evidence>
<gene>
    <name evidence="1" type="ORF">MUK42_30337</name>
</gene>
<dbReference type="EMBL" id="CP097506">
    <property type="protein sequence ID" value="URD97772.1"/>
    <property type="molecule type" value="Genomic_DNA"/>
</dbReference>
<feature type="non-terminal residue" evidence="1">
    <location>
        <position position="1"/>
    </location>
</feature>